<dbReference type="SUPFAM" id="SSF55874">
    <property type="entry name" value="ATPase domain of HSP90 chaperone/DNA topoisomerase II/histidine kinase"/>
    <property type="match status" value="1"/>
</dbReference>
<comment type="caution">
    <text evidence="13">The sequence shown here is derived from an EMBL/GenBank/DDBJ whole genome shotgun (WGS) entry which is preliminary data.</text>
</comment>
<feature type="domain" description="HAMP" evidence="12">
    <location>
        <begin position="176"/>
        <end position="230"/>
    </location>
</feature>
<protein>
    <recommendedName>
        <fullName evidence="3">histidine kinase</fullName>
        <ecNumber evidence="3">2.7.13.3</ecNumber>
    </recommendedName>
</protein>
<evidence type="ECO:0000256" key="6">
    <source>
        <dbReference type="ARBA" id="ARBA00022741"/>
    </source>
</evidence>
<keyword evidence="5" id="KW-0808">Transferase</keyword>
<dbReference type="CDD" id="cd00082">
    <property type="entry name" value="HisKA"/>
    <property type="match status" value="1"/>
</dbReference>
<dbReference type="GO" id="GO:0030295">
    <property type="term" value="F:protein kinase activator activity"/>
    <property type="evidence" value="ECO:0007669"/>
    <property type="project" value="TreeGrafter"/>
</dbReference>
<evidence type="ECO:0000256" key="2">
    <source>
        <dbReference type="ARBA" id="ARBA00004370"/>
    </source>
</evidence>
<dbReference type="SUPFAM" id="SSF158472">
    <property type="entry name" value="HAMP domain-like"/>
    <property type="match status" value="1"/>
</dbReference>
<feature type="domain" description="Histidine kinase" evidence="11">
    <location>
        <begin position="238"/>
        <end position="451"/>
    </location>
</feature>
<organism evidence="13 14">
    <name type="scientific">Mucilaginibacter frigoritolerans</name>
    <dbReference type="NCBI Taxonomy" id="652788"/>
    <lineage>
        <taxon>Bacteria</taxon>
        <taxon>Pseudomonadati</taxon>
        <taxon>Bacteroidota</taxon>
        <taxon>Sphingobacteriia</taxon>
        <taxon>Sphingobacteriales</taxon>
        <taxon>Sphingobacteriaceae</taxon>
        <taxon>Mucilaginibacter</taxon>
    </lineage>
</organism>
<evidence type="ECO:0000256" key="9">
    <source>
        <dbReference type="ARBA" id="ARBA00023012"/>
    </source>
</evidence>
<evidence type="ECO:0000256" key="8">
    <source>
        <dbReference type="ARBA" id="ARBA00022840"/>
    </source>
</evidence>
<dbReference type="RefSeq" id="WP_144915695.1">
    <property type="nucleotide sequence ID" value="NZ_VLLI01000014.1"/>
</dbReference>
<dbReference type="OrthoDB" id="594725at2"/>
<dbReference type="Gene3D" id="3.30.565.10">
    <property type="entry name" value="Histidine kinase-like ATPase, C-terminal domain"/>
    <property type="match status" value="1"/>
</dbReference>
<name>A0A562TS72_9SPHI</name>
<evidence type="ECO:0000313" key="14">
    <source>
        <dbReference type="Proteomes" id="UP000317010"/>
    </source>
</evidence>
<dbReference type="GO" id="GO:0007234">
    <property type="term" value="P:osmosensory signaling via phosphorelay pathway"/>
    <property type="evidence" value="ECO:0007669"/>
    <property type="project" value="TreeGrafter"/>
</dbReference>
<dbReference type="InterPro" id="IPR005467">
    <property type="entry name" value="His_kinase_dom"/>
</dbReference>
<dbReference type="InterPro" id="IPR036097">
    <property type="entry name" value="HisK_dim/P_sf"/>
</dbReference>
<dbReference type="InterPro" id="IPR004358">
    <property type="entry name" value="Sig_transdc_His_kin-like_C"/>
</dbReference>
<keyword evidence="8" id="KW-0067">ATP-binding</keyword>
<gene>
    <name evidence="13" type="ORF">JN11_04211</name>
</gene>
<dbReference type="SMART" id="SM00387">
    <property type="entry name" value="HATPase_c"/>
    <property type="match status" value="1"/>
</dbReference>
<dbReference type="Gene3D" id="6.10.340.10">
    <property type="match status" value="1"/>
</dbReference>
<dbReference type="InterPro" id="IPR036890">
    <property type="entry name" value="HATPase_C_sf"/>
</dbReference>
<keyword evidence="7 13" id="KW-0418">Kinase</keyword>
<feature type="transmembrane region" description="Helical" evidence="10">
    <location>
        <begin position="154"/>
        <end position="183"/>
    </location>
</feature>
<evidence type="ECO:0000259" key="11">
    <source>
        <dbReference type="PROSITE" id="PS50109"/>
    </source>
</evidence>
<evidence type="ECO:0000256" key="5">
    <source>
        <dbReference type="ARBA" id="ARBA00022679"/>
    </source>
</evidence>
<dbReference type="AlphaFoldDB" id="A0A562TS72"/>
<dbReference type="Pfam" id="PF00512">
    <property type="entry name" value="HisKA"/>
    <property type="match status" value="1"/>
</dbReference>
<keyword evidence="10" id="KW-0472">Membrane</keyword>
<evidence type="ECO:0000256" key="3">
    <source>
        <dbReference type="ARBA" id="ARBA00012438"/>
    </source>
</evidence>
<keyword evidence="10" id="KW-1133">Transmembrane helix</keyword>
<reference evidence="13 14" key="1">
    <citation type="submission" date="2019-07" db="EMBL/GenBank/DDBJ databases">
        <title>Genomic Encyclopedia of Archaeal and Bacterial Type Strains, Phase II (KMG-II): from individual species to whole genera.</title>
        <authorList>
            <person name="Goeker M."/>
        </authorList>
    </citation>
    <scope>NUCLEOTIDE SEQUENCE [LARGE SCALE GENOMIC DNA]</scope>
    <source>
        <strain evidence="13 14">ATCC BAA-1854</strain>
    </source>
</reference>
<dbReference type="CDD" id="cd06225">
    <property type="entry name" value="HAMP"/>
    <property type="match status" value="1"/>
</dbReference>
<feature type="transmembrane region" description="Helical" evidence="10">
    <location>
        <begin position="7"/>
        <end position="30"/>
    </location>
</feature>
<dbReference type="InterPro" id="IPR003661">
    <property type="entry name" value="HisK_dim/P_dom"/>
</dbReference>
<keyword evidence="6" id="KW-0547">Nucleotide-binding</keyword>
<dbReference type="GO" id="GO:0016020">
    <property type="term" value="C:membrane"/>
    <property type="evidence" value="ECO:0007669"/>
    <property type="project" value="UniProtKB-SubCell"/>
</dbReference>
<dbReference type="GO" id="GO:0005524">
    <property type="term" value="F:ATP binding"/>
    <property type="evidence" value="ECO:0007669"/>
    <property type="project" value="UniProtKB-KW"/>
</dbReference>
<keyword evidence="14" id="KW-1185">Reference proteome</keyword>
<evidence type="ECO:0000256" key="1">
    <source>
        <dbReference type="ARBA" id="ARBA00000085"/>
    </source>
</evidence>
<proteinExistence type="predicted"/>
<dbReference type="FunFam" id="1.10.287.130:FF:000001">
    <property type="entry name" value="Two-component sensor histidine kinase"/>
    <property type="match status" value="1"/>
</dbReference>
<dbReference type="PANTHER" id="PTHR42878">
    <property type="entry name" value="TWO-COMPONENT HISTIDINE KINASE"/>
    <property type="match status" value="1"/>
</dbReference>
<dbReference type="PROSITE" id="PS50109">
    <property type="entry name" value="HIS_KIN"/>
    <property type="match status" value="1"/>
</dbReference>
<dbReference type="EMBL" id="VLLI01000014">
    <property type="protein sequence ID" value="TWI95936.1"/>
    <property type="molecule type" value="Genomic_DNA"/>
</dbReference>
<keyword evidence="10" id="KW-0812">Transmembrane</keyword>
<evidence type="ECO:0000259" key="12">
    <source>
        <dbReference type="PROSITE" id="PS50885"/>
    </source>
</evidence>
<dbReference type="SMART" id="SM00388">
    <property type="entry name" value="HisKA"/>
    <property type="match status" value="1"/>
</dbReference>
<dbReference type="PRINTS" id="PR00344">
    <property type="entry name" value="BCTRLSENSOR"/>
</dbReference>
<comment type="catalytic activity">
    <reaction evidence="1">
        <text>ATP + protein L-histidine = ADP + protein N-phospho-L-histidine.</text>
        <dbReference type="EC" id="2.7.13.3"/>
    </reaction>
</comment>
<dbReference type="GO" id="GO:0000156">
    <property type="term" value="F:phosphorelay response regulator activity"/>
    <property type="evidence" value="ECO:0007669"/>
    <property type="project" value="TreeGrafter"/>
</dbReference>
<accession>A0A562TS72</accession>
<dbReference type="SUPFAM" id="SSF47384">
    <property type="entry name" value="Homodimeric domain of signal transducing histidine kinase"/>
    <property type="match status" value="1"/>
</dbReference>
<evidence type="ECO:0000313" key="13">
    <source>
        <dbReference type="EMBL" id="TWI95936.1"/>
    </source>
</evidence>
<keyword evidence="4" id="KW-0597">Phosphoprotein</keyword>
<comment type="subcellular location">
    <subcellularLocation>
        <location evidence="2">Membrane</location>
    </subcellularLocation>
</comment>
<dbReference type="InterPro" id="IPR003594">
    <property type="entry name" value="HATPase_dom"/>
</dbReference>
<dbReference type="PROSITE" id="PS50885">
    <property type="entry name" value="HAMP"/>
    <property type="match status" value="1"/>
</dbReference>
<dbReference type="Pfam" id="PF02518">
    <property type="entry name" value="HATPase_c"/>
    <property type="match status" value="1"/>
</dbReference>
<dbReference type="PANTHER" id="PTHR42878:SF7">
    <property type="entry name" value="SENSOR HISTIDINE KINASE GLRK"/>
    <property type="match status" value="1"/>
</dbReference>
<evidence type="ECO:0000256" key="4">
    <source>
        <dbReference type="ARBA" id="ARBA00022553"/>
    </source>
</evidence>
<dbReference type="GO" id="GO:0000155">
    <property type="term" value="F:phosphorelay sensor kinase activity"/>
    <property type="evidence" value="ECO:0007669"/>
    <property type="project" value="InterPro"/>
</dbReference>
<evidence type="ECO:0000256" key="7">
    <source>
        <dbReference type="ARBA" id="ARBA00022777"/>
    </source>
</evidence>
<keyword evidence="9" id="KW-0902">Two-component regulatory system</keyword>
<dbReference type="Gene3D" id="1.10.287.130">
    <property type="match status" value="1"/>
</dbReference>
<dbReference type="InterPro" id="IPR003660">
    <property type="entry name" value="HAMP_dom"/>
</dbReference>
<dbReference type="SMART" id="SM00304">
    <property type="entry name" value="HAMP"/>
    <property type="match status" value="1"/>
</dbReference>
<dbReference type="InterPro" id="IPR050351">
    <property type="entry name" value="BphY/WalK/GraS-like"/>
</dbReference>
<dbReference type="Proteomes" id="UP000317010">
    <property type="component" value="Unassembled WGS sequence"/>
</dbReference>
<evidence type="ECO:0000256" key="10">
    <source>
        <dbReference type="SAM" id="Phobius"/>
    </source>
</evidence>
<dbReference type="EC" id="2.7.13.3" evidence="3"/>
<sequence length="451" mass="51987">MKVKDRLSLQFTFMFAVLLLVVLTGIYLFVEHNRVKTFFDKLDDRAVTVGQFYLAEDNLSKENFKSVIKKFPQSLSDETIRIYDDQFHAKFIHEGTLRWDTTILKGVVSQKLVHITEGNRQITGIYYVDNSGNYIIMVSAIDHNGYHYIYDLGLIMFFFFLASLFITYFMGSVFSRIALIPIVKITSNLKRIRSTSLDLRLPIATKKKDEIDVLSLTINNLLEHLEQSFESQKSFIANASHELRTPITTILGEAEITLMHERTNEDYKSTLSNIIKETERLNYIINSLMDLMQTNAANYEFQPIRMDELIWEIKDELSVKGNENNINIKYNLPYDPAKYSLMGNRQLLFIGISNIIKNALKFSDNKEIYCEIHCDIKGIHVTITDNGIGIEPKDISKIFQPFFRSTNALYYPGYGIGLSLTNNIIRLHNGTVEVESELNKGTTFHLIFPNL</sequence>